<keyword evidence="3" id="KW-1185">Reference proteome</keyword>
<dbReference type="RefSeq" id="WP_143186667.1">
    <property type="nucleotide sequence ID" value="NZ_CP054599.1"/>
</dbReference>
<dbReference type="GeneID" id="68869941"/>
<proteinExistence type="predicted"/>
<accession>A0A073J468</accession>
<dbReference type="InterPro" id="IPR029063">
    <property type="entry name" value="SAM-dependent_MTases_sf"/>
</dbReference>
<reference evidence="2 3" key="1">
    <citation type="submission" date="2014-01" db="EMBL/GenBank/DDBJ databases">
        <title>Sulfitobacter sp. H3 (MCCC 1A00686) Genome Sequencing.</title>
        <authorList>
            <person name="Lai Q."/>
            <person name="Hong Z."/>
        </authorList>
    </citation>
    <scope>NUCLEOTIDE SEQUENCE [LARGE SCALE GENOMIC DNA]</scope>
    <source>
        <strain evidence="2 3">H3</strain>
    </source>
</reference>
<gene>
    <name evidence="2" type="ORF">SUH3_00065</name>
</gene>
<comment type="caution">
    <text evidence="2">The sequence shown here is derived from an EMBL/GenBank/DDBJ whole genome shotgun (WGS) entry which is preliminary data.</text>
</comment>
<evidence type="ECO:0000313" key="3">
    <source>
        <dbReference type="Proteomes" id="UP000027746"/>
    </source>
</evidence>
<protein>
    <recommendedName>
        <fullName evidence="4">Methyltransferase</fullName>
    </recommendedName>
</protein>
<dbReference type="SUPFAM" id="SSF53335">
    <property type="entry name" value="S-adenosyl-L-methionine-dependent methyltransferases"/>
    <property type="match status" value="1"/>
</dbReference>
<evidence type="ECO:0000256" key="1">
    <source>
        <dbReference type="SAM" id="MobiDB-lite"/>
    </source>
</evidence>
<name>A0A073J468_9RHOB</name>
<dbReference type="EMBL" id="JAMD01000001">
    <property type="protein sequence ID" value="KEJ97413.1"/>
    <property type="molecule type" value="Genomic_DNA"/>
</dbReference>
<sequence length="258" mass="29112">MSQNRSSAVMQQRAEPTDSLDDFPTPPWATRALLAFLKQMNQPLDVQRAWEPACNRGQMARVLSEEFAEVWTTDVHDYGYEGMAGRVDFLMPDLEPPVGIDWIITNPPFRLGPQFILRALELAEVGVAVLVRTSFDEGTARYQALFRDRPETWALPFVERVVMWQGVLLDPDVPVWRPSKDDPHDLTKGKLEKPSSATSYQWLVWLKPCVTVDDVAASFKRRIPPCRKALTRPGDYPPVPAHLRAPAGLSPAPLLENL</sequence>
<dbReference type="OrthoDB" id="1079385at2"/>
<feature type="compositionally biased region" description="Polar residues" evidence="1">
    <location>
        <begin position="1"/>
        <end position="10"/>
    </location>
</feature>
<evidence type="ECO:0008006" key="4">
    <source>
        <dbReference type="Google" id="ProtNLM"/>
    </source>
</evidence>
<organism evidence="2 3">
    <name type="scientific">Pseudosulfitobacter pseudonitzschiae</name>
    <dbReference type="NCBI Taxonomy" id="1402135"/>
    <lineage>
        <taxon>Bacteria</taxon>
        <taxon>Pseudomonadati</taxon>
        <taxon>Pseudomonadota</taxon>
        <taxon>Alphaproteobacteria</taxon>
        <taxon>Rhodobacterales</taxon>
        <taxon>Roseobacteraceae</taxon>
        <taxon>Pseudosulfitobacter</taxon>
    </lineage>
</organism>
<dbReference type="AlphaFoldDB" id="A0A073J468"/>
<feature type="region of interest" description="Disordered" evidence="1">
    <location>
        <begin position="1"/>
        <end position="25"/>
    </location>
</feature>
<evidence type="ECO:0000313" key="2">
    <source>
        <dbReference type="EMBL" id="KEJ97413.1"/>
    </source>
</evidence>
<dbReference type="Proteomes" id="UP000027746">
    <property type="component" value="Unassembled WGS sequence"/>
</dbReference>